<protein>
    <submittedName>
        <fullName evidence="1">Uncharacterized protein</fullName>
    </submittedName>
</protein>
<dbReference type="OrthoDB" id="2940489at2759"/>
<dbReference type="Proteomes" id="UP000054270">
    <property type="component" value="Unassembled WGS sequence"/>
</dbReference>
<reference evidence="2" key="1">
    <citation type="submission" date="2014-04" db="EMBL/GenBank/DDBJ databases">
        <title>Evolutionary Origins and Diversification of the Mycorrhizal Mutualists.</title>
        <authorList>
            <consortium name="DOE Joint Genome Institute"/>
            <consortium name="Mycorrhizal Genomics Consortium"/>
            <person name="Kohler A."/>
            <person name="Kuo A."/>
            <person name="Nagy L.G."/>
            <person name="Floudas D."/>
            <person name="Copeland A."/>
            <person name="Barry K.W."/>
            <person name="Cichocki N."/>
            <person name="Veneault-Fourrey C."/>
            <person name="LaButti K."/>
            <person name="Lindquist E.A."/>
            <person name="Lipzen A."/>
            <person name="Lundell T."/>
            <person name="Morin E."/>
            <person name="Murat C."/>
            <person name="Riley R."/>
            <person name="Ohm R."/>
            <person name="Sun H."/>
            <person name="Tunlid A."/>
            <person name="Henrissat B."/>
            <person name="Grigoriev I.V."/>
            <person name="Hibbett D.S."/>
            <person name="Martin F."/>
        </authorList>
    </citation>
    <scope>NUCLEOTIDE SEQUENCE [LARGE SCALE GENOMIC DNA]</scope>
    <source>
        <strain evidence="2">FD-334 SS-4</strain>
    </source>
</reference>
<gene>
    <name evidence="1" type="ORF">HYPSUDRAFT_962028</name>
</gene>
<dbReference type="EMBL" id="KN817591">
    <property type="protein sequence ID" value="KJA18233.1"/>
    <property type="molecule type" value="Genomic_DNA"/>
</dbReference>
<proteinExistence type="predicted"/>
<keyword evidence="2" id="KW-1185">Reference proteome</keyword>
<evidence type="ECO:0000313" key="1">
    <source>
        <dbReference type="EMBL" id="KJA18233.1"/>
    </source>
</evidence>
<evidence type="ECO:0000313" key="2">
    <source>
        <dbReference type="Proteomes" id="UP000054270"/>
    </source>
</evidence>
<name>A0A0D2M513_HYPSF</name>
<sequence>MRSPGSYLNSCYWQLSPILTSVRNCSRKACFQLQILSSNNIKLSMGTFRIADATGSTNIQCFVSKYTNGGGSDDWFTIGVTPQSWSRGPGWELVAFRTTADSQRRGWYVHIPTEGACNITFYGFDRYIGLQYT</sequence>
<accession>A0A0D2M513</accession>
<organism evidence="1 2">
    <name type="scientific">Hypholoma sublateritium (strain FD-334 SS-4)</name>
    <dbReference type="NCBI Taxonomy" id="945553"/>
    <lineage>
        <taxon>Eukaryota</taxon>
        <taxon>Fungi</taxon>
        <taxon>Dikarya</taxon>
        <taxon>Basidiomycota</taxon>
        <taxon>Agaricomycotina</taxon>
        <taxon>Agaricomycetes</taxon>
        <taxon>Agaricomycetidae</taxon>
        <taxon>Agaricales</taxon>
        <taxon>Agaricineae</taxon>
        <taxon>Strophariaceae</taxon>
        <taxon>Hypholoma</taxon>
    </lineage>
</organism>
<dbReference type="AlphaFoldDB" id="A0A0D2M513"/>